<dbReference type="Pfam" id="PF01507">
    <property type="entry name" value="PAPS_reduct"/>
    <property type="match status" value="1"/>
</dbReference>
<dbReference type="GO" id="GO:0003824">
    <property type="term" value="F:catalytic activity"/>
    <property type="evidence" value="ECO:0007669"/>
    <property type="project" value="InterPro"/>
</dbReference>
<reference evidence="2 3" key="1">
    <citation type="journal article" date="2019" name="Nat. Med.">
        <title>A library of human gut bacterial isolates paired with longitudinal multiomics data enables mechanistic microbiome research.</title>
        <authorList>
            <person name="Poyet M."/>
            <person name="Groussin M."/>
            <person name="Gibbons S.M."/>
            <person name="Avila-Pacheco J."/>
            <person name="Jiang X."/>
            <person name="Kearney S.M."/>
            <person name="Perrotta A.R."/>
            <person name="Berdy B."/>
            <person name="Zhao S."/>
            <person name="Lieberman T.D."/>
            <person name="Swanson P.K."/>
            <person name="Smith M."/>
            <person name="Roesemann S."/>
            <person name="Alexander J.E."/>
            <person name="Rich S.A."/>
            <person name="Livny J."/>
            <person name="Vlamakis H."/>
            <person name="Clish C."/>
            <person name="Bullock K."/>
            <person name="Deik A."/>
            <person name="Scott J."/>
            <person name="Pierce K.A."/>
            <person name="Xavier R.J."/>
            <person name="Alm E.J."/>
        </authorList>
    </citation>
    <scope>NUCLEOTIDE SEQUENCE [LARGE SCALE GENOMIC DNA]</scope>
    <source>
        <strain evidence="2 3">BIOML-A2</strain>
    </source>
</reference>
<evidence type="ECO:0000313" key="3">
    <source>
        <dbReference type="Proteomes" id="UP000375690"/>
    </source>
</evidence>
<protein>
    <submittedName>
        <fullName evidence="2">Phosphoadenosine phosphosulfate reductase family protein</fullName>
    </submittedName>
</protein>
<dbReference type="SUPFAM" id="SSF52402">
    <property type="entry name" value="Adenine nucleotide alpha hydrolases-like"/>
    <property type="match status" value="1"/>
</dbReference>
<dbReference type="Gene3D" id="3.40.50.620">
    <property type="entry name" value="HUPs"/>
    <property type="match status" value="1"/>
</dbReference>
<dbReference type="InterPro" id="IPR002500">
    <property type="entry name" value="PAPS_reduct_dom"/>
</dbReference>
<dbReference type="AlphaFoldDB" id="A0A6A1XRZ2"/>
<gene>
    <name evidence="2" type="ORF">F3B53_07230</name>
</gene>
<dbReference type="PANTHER" id="PTHR43196:SF2">
    <property type="entry name" value="PHOSPHOADENOSINE PHOSPHOSULFATE REDUCTASE"/>
    <property type="match status" value="1"/>
</dbReference>
<evidence type="ECO:0000313" key="2">
    <source>
        <dbReference type="EMBL" id="KAB1328400.1"/>
    </source>
</evidence>
<sequence>MKIIVSFSGGKDSQACLIQAAKQYGSDKIEAVFCDTGWEHPLTYQHINAVCQQLDVKLTIIRNEKVGGFQNLCKQMKCFPVASRRACTSVLKIQPMIDWIISQDENFILIQGIRGKESISRAKMEPECSYFKEYFNVNKGMKLYRKTAVLEWCKRHDASVLRPIFDWTAQQVIDYILYNDQQPNPLYRRGASRVGCFPCIMSRKGEIKVLSKDVDMTKRLIQLEKEVDALGQKGHAGFFPKGYIPERFCRKYGDRCPTVQEVIDYVNRDEAMADMFEPESGYNCMSLYHGLCE</sequence>
<proteinExistence type="predicted"/>
<feature type="domain" description="Phosphoadenosine phosphosulphate reductase" evidence="1">
    <location>
        <begin position="3"/>
        <end position="200"/>
    </location>
</feature>
<dbReference type="InterPro" id="IPR050128">
    <property type="entry name" value="Sulfate_adenylyltrnsfr_sub2"/>
</dbReference>
<comment type="caution">
    <text evidence="2">The sequence shown here is derived from an EMBL/GenBank/DDBJ whole genome shotgun (WGS) entry which is preliminary data.</text>
</comment>
<dbReference type="InterPro" id="IPR014729">
    <property type="entry name" value="Rossmann-like_a/b/a_fold"/>
</dbReference>
<dbReference type="PANTHER" id="PTHR43196">
    <property type="entry name" value="SULFATE ADENYLYLTRANSFERASE SUBUNIT 2"/>
    <property type="match status" value="1"/>
</dbReference>
<evidence type="ECO:0000259" key="1">
    <source>
        <dbReference type="Pfam" id="PF01507"/>
    </source>
</evidence>
<organism evidence="2 3">
    <name type="scientific">Bacteroides ovatus</name>
    <dbReference type="NCBI Taxonomy" id="28116"/>
    <lineage>
        <taxon>Bacteria</taxon>
        <taxon>Pseudomonadati</taxon>
        <taxon>Bacteroidota</taxon>
        <taxon>Bacteroidia</taxon>
        <taxon>Bacteroidales</taxon>
        <taxon>Bacteroidaceae</taxon>
        <taxon>Bacteroides</taxon>
    </lineage>
</organism>
<accession>A0A6A1XRZ2</accession>
<dbReference type="EMBL" id="VWFC01000006">
    <property type="protein sequence ID" value="KAB1328400.1"/>
    <property type="molecule type" value="Genomic_DNA"/>
</dbReference>
<dbReference type="Proteomes" id="UP000375690">
    <property type="component" value="Unassembled WGS sequence"/>
</dbReference>
<name>A0A6A1XRZ2_BACOV</name>